<gene>
    <name evidence="3" type="primary">LOC120041686</name>
    <name evidence="4" type="synonym">LOC120041780</name>
</gene>
<name>A0A8U0U7F7_SALNM</name>
<organism evidence="2 3">
    <name type="scientific">Salvelinus namaycush</name>
    <name type="common">Lake trout</name>
    <name type="synonym">Salmo namaycush</name>
    <dbReference type="NCBI Taxonomy" id="8040"/>
    <lineage>
        <taxon>Eukaryota</taxon>
        <taxon>Metazoa</taxon>
        <taxon>Chordata</taxon>
        <taxon>Craniata</taxon>
        <taxon>Vertebrata</taxon>
        <taxon>Euteleostomi</taxon>
        <taxon>Actinopterygii</taxon>
        <taxon>Neopterygii</taxon>
        <taxon>Teleostei</taxon>
        <taxon>Protacanthopterygii</taxon>
        <taxon>Salmoniformes</taxon>
        <taxon>Salmonidae</taxon>
        <taxon>Salmoninae</taxon>
        <taxon>Salvelinus</taxon>
    </lineage>
</organism>
<accession>A0A8U0U7F7</accession>
<feature type="compositionally biased region" description="Basic and acidic residues" evidence="1">
    <location>
        <begin position="293"/>
        <end position="310"/>
    </location>
</feature>
<feature type="region of interest" description="Disordered" evidence="1">
    <location>
        <begin position="293"/>
        <end position="323"/>
    </location>
</feature>
<evidence type="ECO:0000313" key="3">
    <source>
        <dbReference type="RefSeq" id="XP_038842478.1"/>
    </source>
</evidence>
<dbReference type="AlphaFoldDB" id="A0A8U0U7F7"/>
<feature type="region of interest" description="Disordered" evidence="1">
    <location>
        <begin position="38"/>
        <end position="66"/>
    </location>
</feature>
<dbReference type="RefSeq" id="XP_038842478.1">
    <property type="nucleotide sequence ID" value="XM_038986550.1"/>
</dbReference>
<feature type="compositionally biased region" description="Basic residues" evidence="1">
    <location>
        <begin position="419"/>
        <end position="431"/>
    </location>
</feature>
<evidence type="ECO:0000313" key="4">
    <source>
        <dbReference type="RefSeq" id="XP_038842570.1"/>
    </source>
</evidence>
<reference evidence="3 4" key="1">
    <citation type="submission" date="2025-04" db="UniProtKB">
        <authorList>
            <consortium name="RefSeq"/>
        </authorList>
    </citation>
    <scope>IDENTIFICATION</scope>
    <source>
        <tissue evidence="3 4">White muscle</tissue>
    </source>
</reference>
<feature type="compositionally biased region" description="Polar residues" evidence="1">
    <location>
        <begin position="383"/>
        <end position="405"/>
    </location>
</feature>
<protein>
    <submittedName>
        <fullName evidence="3 4">Trichohyalin-like</fullName>
    </submittedName>
</protein>
<keyword evidence="2" id="KW-1185">Reference proteome</keyword>
<proteinExistence type="predicted"/>
<feature type="region of interest" description="Disordered" evidence="1">
    <location>
        <begin position="351"/>
        <end position="440"/>
    </location>
</feature>
<evidence type="ECO:0000313" key="2">
    <source>
        <dbReference type="Proteomes" id="UP000808372"/>
    </source>
</evidence>
<evidence type="ECO:0000256" key="1">
    <source>
        <dbReference type="SAM" id="MobiDB-lite"/>
    </source>
</evidence>
<feature type="region of interest" description="Disordered" evidence="1">
    <location>
        <begin position="1"/>
        <end position="20"/>
    </location>
</feature>
<dbReference type="Proteomes" id="UP000808372">
    <property type="component" value="Unplaced"/>
</dbReference>
<feature type="region of interest" description="Disordered" evidence="1">
    <location>
        <begin position="102"/>
        <end position="142"/>
    </location>
</feature>
<dbReference type="KEGG" id="snh:120041780"/>
<dbReference type="RefSeq" id="XP_038842570.1">
    <property type="nucleotide sequence ID" value="XM_038986642.1"/>
</dbReference>
<sequence length="440" mass="53443">MEKEKMIMREREEAGRRKEGQKNILGEIEGQNELEIEQEREMEDKHEVIKEAEEEYREREERAKEVSMKKHGVVNVKAKAREVFNRRKERRLEVLKGEREHIERGQQIRREKEERRLEMERKQERARQQEEQDKQQEIEIARQKEMFRLREEERQREEEREEERKRAVKGHLALIREREIIEANRREEMVEEERREFLENYKRGDLEEEEEKEEDKEDILPPDKSIRRRAVGWINKKWEKRNLKKIERTYQREAEEGYKIVHIAIPGHTRLTATMTRAEREREKRKELLKAEKRRKKMEDFNKQWREQSLLKKQAHQKLKEERGKMKGHYLEQMNLEADAQINTRCLTTQHSHDYLETTQPTGSGDGHQERPRRQQAWAEIQEGSSENQQEWPENQQGVPDSQQLEAPEEAETSELTSKNKKRPGIWKRIKMGIPDLLSA</sequence>
<dbReference type="GeneID" id="120041686"/>
<dbReference type="KEGG" id="snh:120041686"/>